<evidence type="ECO:0000313" key="2">
    <source>
        <dbReference type="EMBL" id="KAF2735903.1"/>
    </source>
</evidence>
<comment type="caution">
    <text evidence="2">The sequence shown here is derived from an EMBL/GenBank/DDBJ whole genome shotgun (WGS) entry which is preliminary data.</text>
</comment>
<dbReference type="Pfam" id="PF06985">
    <property type="entry name" value="HET"/>
    <property type="match status" value="1"/>
</dbReference>
<gene>
    <name evidence="2" type="ORF">EJ04DRAFT_434098</name>
</gene>
<feature type="non-terminal residue" evidence="2">
    <location>
        <position position="212"/>
    </location>
</feature>
<evidence type="ECO:0000259" key="1">
    <source>
        <dbReference type="Pfam" id="PF06985"/>
    </source>
</evidence>
<name>A0A9P4QXT7_9PLEO</name>
<dbReference type="EMBL" id="ML996131">
    <property type="protein sequence ID" value="KAF2735903.1"/>
    <property type="molecule type" value="Genomic_DNA"/>
</dbReference>
<dbReference type="OrthoDB" id="5416609at2759"/>
<dbReference type="AlphaFoldDB" id="A0A9P4QXT7"/>
<reference evidence="2" key="1">
    <citation type="journal article" date="2020" name="Stud. Mycol.">
        <title>101 Dothideomycetes genomes: a test case for predicting lifestyles and emergence of pathogens.</title>
        <authorList>
            <person name="Haridas S."/>
            <person name="Albert R."/>
            <person name="Binder M."/>
            <person name="Bloem J."/>
            <person name="Labutti K."/>
            <person name="Salamov A."/>
            <person name="Andreopoulos B."/>
            <person name="Baker S."/>
            <person name="Barry K."/>
            <person name="Bills G."/>
            <person name="Bluhm B."/>
            <person name="Cannon C."/>
            <person name="Castanera R."/>
            <person name="Culley D."/>
            <person name="Daum C."/>
            <person name="Ezra D."/>
            <person name="Gonzalez J."/>
            <person name="Henrissat B."/>
            <person name="Kuo A."/>
            <person name="Liang C."/>
            <person name="Lipzen A."/>
            <person name="Lutzoni F."/>
            <person name="Magnuson J."/>
            <person name="Mondo S."/>
            <person name="Nolan M."/>
            <person name="Ohm R."/>
            <person name="Pangilinan J."/>
            <person name="Park H.-J."/>
            <person name="Ramirez L."/>
            <person name="Alfaro M."/>
            <person name="Sun H."/>
            <person name="Tritt A."/>
            <person name="Yoshinaga Y."/>
            <person name="Zwiers L.-H."/>
            <person name="Turgeon B."/>
            <person name="Goodwin S."/>
            <person name="Spatafora J."/>
            <person name="Crous P."/>
            <person name="Grigoriev I."/>
        </authorList>
    </citation>
    <scope>NUCLEOTIDE SEQUENCE</scope>
    <source>
        <strain evidence="2">CBS 125425</strain>
    </source>
</reference>
<keyword evidence="3" id="KW-1185">Reference proteome</keyword>
<evidence type="ECO:0000313" key="3">
    <source>
        <dbReference type="Proteomes" id="UP000799444"/>
    </source>
</evidence>
<sequence>METPRSANLTDQGLYQPLPSQRAIRLLRFLPGPIPKCQMVTVEVEKAPPYVALSYTWGSKSRDERIEINGIPIPITRNLFEAISGTFESTRTEHALFWADSICINQADIQERGSQVRIMNTIYRSAEFVVVWLGLAEDGTKEVFDKMQNWHKTFEKHLRKHGTELALDKTAREDRQFFMVRSSRQMKLLRDFQDLFDRPWWRRAWIVQEATL</sequence>
<accession>A0A9P4QXT7</accession>
<dbReference type="InterPro" id="IPR010730">
    <property type="entry name" value="HET"/>
</dbReference>
<feature type="domain" description="Heterokaryon incompatibility" evidence="1">
    <location>
        <begin position="50"/>
        <end position="209"/>
    </location>
</feature>
<dbReference type="PANTHER" id="PTHR24148">
    <property type="entry name" value="ANKYRIN REPEAT DOMAIN-CONTAINING PROTEIN 39 HOMOLOG-RELATED"/>
    <property type="match status" value="1"/>
</dbReference>
<dbReference type="InterPro" id="IPR052895">
    <property type="entry name" value="HetReg/Transcr_Mod"/>
</dbReference>
<proteinExistence type="predicted"/>
<protein>
    <submittedName>
        <fullName evidence="2">HET-domain-containing protein</fullName>
    </submittedName>
</protein>
<dbReference type="Proteomes" id="UP000799444">
    <property type="component" value="Unassembled WGS sequence"/>
</dbReference>
<dbReference type="PANTHER" id="PTHR24148:SF73">
    <property type="entry name" value="HET DOMAIN PROTEIN (AFU_ORTHOLOGUE AFUA_8G01020)"/>
    <property type="match status" value="1"/>
</dbReference>
<organism evidence="2 3">
    <name type="scientific">Polyplosphaeria fusca</name>
    <dbReference type="NCBI Taxonomy" id="682080"/>
    <lineage>
        <taxon>Eukaryota</taxon>
        <taxon>Fungi</taxon>
        <taxon>Dikarya</taxon>
        <taxon>Ascomycota</taxon>
        <taxon>Pezizomycotina</taxon>
        <taxon>Dothideomycetes</taxon>
        <taxon>Pleosporomycetidae</taxon>
        <taxon>Pleosporales</taxon>
        <taxon>Tetraplosphaeriaceae</taxon>
        <taxon>Polyplosphaeria</taxon>
    </lineage>
</organism>